<comment type="similarity">
    <text evidence="10">Belongs to the LpxH family.</text>
</comment>
<dbReference type="EMBL" id="JAGETV010000001">
    <property type="protein sequence ID" value="MBO1926010.1"/>
    <property type="molecule type" value="Genomic_DNA"/>
</dbReference>
<evidence type="ECO:0000256" key="1">
    <source>
        <dbReference type="ARBA" id="ARBA00022475"/>
    </source>
</evidence>
<dbReference type="EC" id="3.6.1.54" evidence="10"/>
<keyword evidence="4 10" id="KW-0441">Lipid A biosynthesis</keyword>
<keyword evidence="9 10" id="KW-0464">Manganese</keyword>
<comment type="function">
    <text evidence="10">Hydrolyzes the pyrophosphate bond of UDP-2,3-diacylglucosamine to yield 2,3-diacylglucosamine 1-phosphate (lipid X) and UMP by catalyzing the attack of water at the alpha-P atom. Involved in the biosynthesis of lipid A, a phosphorylated glycolipid that anchors the lipopolysaccharide to the outer membrane of the cell.</text>
</comment>
<feature type="binding site" evidence="10">
    <location>
        <position position="43"/>
    </location>
    <ligand>
        <name>Mn(2+)</name>
        <dbReference type="ChEBI" id="CHEBI:29035"/>
        <label>2</label>
    </ligand>
</feature>
<feature type="domain" description="Calcineurin-like phosphoesterase" evidence="11">
    <location>
        <begin position="1"/>
        <end position="202"/>
    </location>
</feature>
<feature type="binding site" evidence="10">
    <location>
        <position position="198"/>
    </location>
    <ligand>
        <name>Mn(2+)</name>
        <dbReference type="ChEBI" id="CHEBI:29035"/>
        <label>2</label>
    </ligand>
</feature>
<dbReference type="CDD" id="cd07398">
    <property type="entry name" value="MPP_YbbF-LpxH"/>
    <property type="match status" value="1"/>
</dbReference>
<dbReference type="InterPro" id="IPR029052">
    <property type="entry name" value="Metallo-depent_PP-like"/>
</dbReference>
<evidence type="ECO:0000256" key="2">
    <source>
        <dbReference type="ARBA" id="ARBA00022516"/>
    </source>
</evidence>
<organism evidence="12 13">
    <name type="scientific">Thiomicrorhabdus marina</name>
    <dbReference type="NCBI Taxonomy" id="2818442"/>
    <lineage>
        <taxon>Bacteria</taxon>
        <taxon>Pseudomonadati</taxon>
        <taxon>Pseudomonadota</taxon>
        <taxon>Gammaproteobacteria</taxon>
        <taxon>Thiotrichales</taxon>
        <taxon>Piscirickettsiaceae</taxon>
        <taxon>Thiomicrorhabdus</taxon>
    </lineage>
</organism>
<keyword evidence="1 10" id="KW-1003">Cell membrane</keyword>
<keyword evidence="5 10" id="KW-0479">Metal-binding</keyword>
<evidence type="ECO:0000256" key="8">
    <source>
        <dbReference type="ARBA" id="ARBA00023136"/>
    </source>
</evidence>
<feature type="binding site" evidence="10">
    <location>
        <position position="200"/>
    </location>
    <ligand>
        <name>Mn(2+)</name>
        <dbReference type="ChEBI" id="CHEBI:29035"/>
        <label>1</label>
    </ligand>
</feature>
<dbReference type="SUPFAM" id="SSF56300">
    <property type="entry name" value="Metallo-dependent phosphatases"/>
    <property type="match status" value="1"/>
</dbReference>
<feature type="binding site" evidence="10">
    <location>
        <begin position="81"/>
        <end position="82"/>
    </location>
    <ligand>
        <name>substrate</name>
    </ligand>
</feature>
<dbReference type="NCBIfam" id="TIGR01854">
    <property type="entry name" value="lipid_A_lpxH"/>
    <property type="match status" value="1"/>
</dbReference>
<dbReference type="PANTHER" id="PTHR34990:SF1">
    <property type="entry name" value="UDP-2,3-DIACYLGLUCOSAMINE HYDROLASE"/>
    <property type="match status" value="1"/>
</dbReference>
<keyword evidence="2 10" id="KW-0444">Lipid biosynthesis</keyword>
<evidence type="ECO:0000256" key="5">
    <source>
        <dbReference type="ARBA" id="ARBA00022723"/>
    </source>
</evidence>
<evidence type="ECO:0000256" key="9">
    <source>
        <dbReference type="ARBA" id="ARBA00023211"/>
    </source>
</evidence>
<evidence type="ECO:0000259" key="11">
    <source>
        <dbReference type="Pfam" id="PF00149"/>
    </source>
</evidence>
<feature type="binding site" evidence="10">
    <location>
        <position position="116"/>
    </location>
    <ligand>
        <name>Mn(2+)</name>
        <dbReference type="ChEBI" id="CHEBI:29035"/>
        <label>2</label>
    </ligand>
</feature>
<dbReference type="InterPro" id="IPR004843">
    <property type="entry name" value="Calcineurin-like_PHP"/>
</dbReference>
<proteinExistence type="inferred from homology"/>
<feature type="binding site" evidence="10">
    <location>
        <position position="81"/>
    </location>
    <ligand>
        <name>Mn(2+)</name>
        <dbReference type="ChEBI" id="CHEBI:29035"/>
        <label>2</label>
    </ligand>
</feature>
<keyword evidence="13" id="KW-1185">Reference proteome</keyword>
<feature type="binding site" evidence="10">
    <location>
        <position position="169"/>
    </location>
    <ligand>
        <name>substrate</name>
    </ligand>
</feature>
<accession>A0ABS3Q116</accession>
<protein>
    <recommendedName>
        <fullName evidence="10">UDP-2,3-diacylglucosamine hydrolase</fullName>
        <ecNumber evidence="10">3.6.1.54</ecNumber>
    </recommendedName>
    <alternativeName>
        <fullName evidence="10">UDP-2,3-diacylglucosamine diphosphatase</fullName>
    </alternativeName>
</protein>
<dbReference type="InterPro" id="IPR010138">
    <property type="entry name" value="UDP-diacylglucosamine_Hdrlase"/>
</dbReference>
<reference evidence="12 13" key="1">
    <citation type="submission" date="2021-03" db="EMBL/GenBank/DDBJ databases">
        <title>Thiomicrorhabdus sp.nov.,novel sulfur-oxidizing bacteria isolated from coastal sediment.</title>
        <authorList>
            <person name="Liu X."/>
        </authorList>
    </citation>
    <scope>NUCLEOTIDE SEQUENCE [LARGE SCALE GENOMIC DNA]</scope>
    <source>
        <strain evidence="12 13">6S2-11</strain>
    </source>
</reference>
<comment type="caution">
    <text evidence="12">The sequence shown here is derived from an EMBL/GenBank/DDBJ whole genome shotgun (WGS) entry which is preliminary data.</text>
</comment>
<dbReference type="HAMAP" id="MF_00575">
    <property type="entry name" value="LpxH"/>
    <property type="match status" value="1"/>
</dbReference>
<feature type="binding site" evidence="10">
    <location>
        <position position="10"/>
    </location>
    <ligand>
        <name>Mn(2+)</name>
        <dbReference type="ChEBI" id="CHEBI:29035"/>
        <label>1</label>
    </ligand>
</feature>
<dbReference type="InterPro" id="IPR043461">
    <property type="entry name" value="LpxH-like"/>
</dbReference>
<dbReference type="PANTHER" id="PTHR34990">
    <property type="entry name" value="UDP-2,3-DIACYLGLUCOSAMINE HYDROLASE-RELATED"/>
    <property type="match status" value="1"/>
</dbReference>
<sequence>MSTLVIADIHLQPNQPNHPINIAFKRFLKEKALNAKTLIILGDLFEVWLGDDISLALFESEIAALRQLSEQNVEILLQYGNRDFLMRKSFCKASGAKLLPEEYEIQVADQNIIMVHGDQLCTADQQYQKMRRWFRNSIIQWIFLHLPKSKRLSIGNKMRNESKQAGSHKSGQLMDVTKEGIAALVQRHPSANILVHGHTHKPTHEQLQVNGKNVQRYVLSDWRPQTSYLSINDNHIQVLDFA</sequence>
<keyword evidence="3 10" id="KW-0997">Cell inner membrane</keyword>
<dbReference type="Proteomes" id="UP000664835">
    <property type="component" value="Unassembled WGS sequence"/>
</dbReference>
<evidence type="ECO:0000256" key="3">
    <source>
        <dbReference type="ARBA" id="ARBA00022519"/>
    </source>
</evidence>
<keyword evidence="6 10" id="KW-0378">Hydrolase</keyword>
<comment type="pathway">
    <text evidence="10">Glycolipid biosynthesis; lipid IV(A) biosynthesis; lipid IV(A) from (3R)-3-hydroxytetradecanoyl-[acyl-carrier-protein] and UDP-N-acetyl-alpha-D-glucosamine: step 4/6.</text>
</comment>
<dbReference type="NCBIfam" id="NF003743">
    <property type="entry name" value="PRK05340.1"/>
    <property type="match status" value="1"/>
</dbReference>
<feature type="binding site" evidence="10">
    <location>
        <position position="162"/>
    </location>
    <ligand>
        <name>substrate</name>
    </ligand>
</feature>
<dbReference type="GO" id="GO:0016787">
    <property type="term" value="F:hydrolase activity"/>
    <property type="evidence" value="ECO:0007669"/>
    <property type="project" value="UniProtKB-KW"/>
</dbReference>
<evidence type="ECO:0000313" key="13">
    <source>
        <dbReference type="Proteomes" id="UP000664835"/>
    </source>
</evidence>
<keyword evidence="7 10" id="KW-0443">Lipid metabolism</keyword>
<feature type="binding site" evidence="10">
    <location>
        <position position="43"/>
    </location>
    <ligand>
        <name>Mn(2+)</name>
        <dbReference type="ChEBI" id="CHEBI:29035"/>
        <label>1</label>
    </ligand>
</feature>
<comment type="cofactor">
    <cofactor evidence="10">
        <name>Mn(2+)</name>
        <dbReference type="ChEBI" id="CHEBI:29035"/>
    </cofactor>
    <text evidence="10">Binds 2 Mn(2+) ions per subunit in a binuclear metal center.</text>
</comment>
<evidence type="ECO:0000313" key="12">
    <source>
        <dbReference type="EMBL" id="MBO1926010.1"/>
    </source>
</evidence>
<feature type="binding site" evidence="10">
    <location>
        <position position="198"/>
    </location>
    <ligand>
        <name>substrate</name>
    </ligand>
</feature>
<evidence type="ECO:0000256" key="6">
    <source>
        <dbReference type="ARBA" id="ARBA00022801"/>
    </source>
</evidence>
<dbReference type="Gene3D" id="3.60.21.10">
    <property type="match status" value="1"/>
</dbReference>
<feature type="binding site" evidence="10">
    <location>
        <position position="124"/>
    </location>
    <ligand>
        <name>substrate</name>
    </ligand>
</feature>
<feature type="binding site" evidence="10">
    <location>
        <position position="8"/>
    </location>
    <ligand>
        <name>Mn(2+)</name>
        <dbReference type="ChEBI" id="CHEBI:29035"/>
        <label>1</label>
    </ligand>
</feature>
<keyword evidence="8 10" id="KW-0472">Membrane</keyword>
<dbReference type="Pfam" id="PF00149">
    <property type="entry name" value="Metallophos"/>
    <property type="match status" value="1"/>
</dbReference>
<evidence type="ECO:0000256" key="10">
    <source>
        <dbReference type="HAMAP-Rule" id="MF_00575"/>
    </source>
</evidence>
<name>A0ABS3Q116_9GAMM</name>
<comment type="caution">
    <text evidence="10">Lacks conserved residue(s) required for the propagation of feature annotation.</text>
</comment>
<dbReference type="RefSeq" id="WP_208146128.1">
    <property type="nucleotide sequence ID" value="NZ_JAGETV010000001.1"/>
</dbReference>
<evidence type="ECO:0000256" key="4">
    <source>
        <dbReference type="ARBA" id="ARBA00022556"/>
    </source>
</evidence>
<gene>
    <name evidence="10" type="primary">lpxH</name>
    <name evidence="12" type="ORF">J3998_00340</name>
</gene>
<comment type="catalytic activity">
    <reaction evidence="10">
        <text>UDP-2-N,3-O-bis[(3R)-3-hydroxytetradecanoyl]-alpha-D-glucosamine + H2O = 2-N,3-O-bis[(3R)-3-hydroxytetradecanoyl]-alpha-D-glucosaminyl 1-phosphate + UMP + 2 H(+)</text>
        <dbReference type="Rhea" id="RHEA:25213"/>
        <dbReference type="ChEBI" id="CHEBI:15377"/>
        <dbReference type="ChEBI" id="CHEBI:15378"/>
        <dbReference type="ChEBI" id="CHEBI:57865"/>
        <dbReference type="ChEBI" id="CHEBI:57957"/>
        <dbReference type="ChEBI" id="CHEBI:78847"/>
        <dbReference type="EC" id="3.6.1.54"/>
    </reaction>
</comment>
<comment type="subcellular location">
    <subcellularLocation>
        <location evidence="10">Cell inner membrane</location>
        <topology evidence="10">Peripheral membrane protein</topology>
        <orientation evidence="10">Cytoplasmic side</orientation>
    </subcellularLocation>
</comment>
<evidence type="ECO:0000256" key="7">
    <source>
        <dbReference type="ARBA" id="ARBA00023098"/>
    </source>
</evidence>